<organism evidence="8 9">
    <name type="scientific">Malus baccata</name>
    <name type="common">Siberian crab apple</name>
    <name type="synonym">Pyrus baccata</name>
    <dbReference type="NCBI Taxonomy" id="106549"/>
    <lineage>
        <taxon>Eukaryota</taxon>
        <taxon>Viridiplantae</taxon>
        <taxon>Streptophyta</taxon>
        <taxon>Embryophyta</taxon>
        <taxon>Tracheophyta</taxon>
        <taxon>Spermatophyta</taxon>
        <taxon>Magnoliopsida</taxon>
        <taxon>eudicotyledons</taxon>
        <taxon>Gunneridae</taxon>
        <taxon>Pentapetalae</taxon>
        <taxon>rosids</taxon>
        <taxon>fabids</taxon>
        <taxon>Rosales</taxon>
        <taxon>Rosaceae</taxon>
        <taxon>Amygdaloideae</taxon>
        <taxon>Maleae</taxon>
        <taxon>Malus</taxon>
    </lineage>
</organism>
<keyword evidence="4" id="KW-0779">Telomere</keyword>
<evidence type="ECO:0000256" key="6">
    <source>
        <dbReference type="ARBA" id="ARBA00023306"/>
    </source>
</evidence>
<dbReference type="Proteomes" id="UP000315295">
    <property type="component" value="Unassembled WGS sequence"/>
</dbReference>
<evidence type="ECO:0000256" key="1">
    <source>
        <dbReference type="ARBA" id="ARBA00004123"/>
    </source>
</evidence>
<dbReference type="EMBL" id="VIEB01000295">
    <property type="protein sequence ID" value="TQD96246.1"/>
    <property type="molecule type" value="Genomic_DNA"/>
</dbReference>
<keyword evidence="6" id="KW-0131">Cell cycle</keyword>
<feature type="domain" description="Telomere-associated protein Rif1 N-terminal" evidence="7">
    <location>
        <begin position="87"/>
        <end position="150"/>
    </location>
</feature>
<evidence type="ECO:0000256" key="4">
    <source>
        <dbReference type="ARBA" id="ARBA00022895"/>
    </source>
</evidence>
<evidence type="ECO:0000256" key="5">
    <source>
        <dbReference type="ARBA" id="ARBA00023242"/>
    </source>
</evidence>
<sequence>MIYHPSIVAEIAADDVKFVLDSLAKLITTTKMKGCGAYLSDNFHSLLLAIVHAIDNPIGSLSTTFEAIQAVVKDLKPRLLTGMHHLLTNGMKVQTIQAWGWFVRLLGSHALKNRQLINQMLKIPEQTFSDHDSQIQIASQVAWEGLIDALVHPTMILPFETNATKKDNGSMPYLSLLYGKLTEEERKKAGEIVNILDESITSLTFPVTHFALYEIVYDDRSLKSWTKIVEISR</sequence>
<dbReference type="GO" id="GO:0000781">
    <property type="term" value="C:chromosome, telomeric region"/>
    <property type="evidence" value="ECO:0007669"/>
    <property type="project" value="UniProtKB-SubCell"/>
</dbReference>
<keyword evidence="9" id="KW-1185">Reference proteome</keyword>
<evidence type="ECO:0000259" key="7">
    <source>
        <dbReference type="Pfam" id="PF12231"/>
    </source>
</evidence>
<comment type="subcellular location">
    <subcellularLocation>
        <location evidence="2">Chromosome</location>
        <location evidence="2">Telomere</location>
    </subcellularLocation>
    <subcellularLocation>
        <location evidence="1">Nucleus</location>
    </subcellularLocation>
</comment>
<keyword evidence="5" id="KW-0539">Nucleus</keyword>
<evidence type="ECO:0000256" key="3">
    <source>
        <dbReference type="ARBA" id="ARBA00022454"/>
    </source>
</evidence>
<protein>
    <recommendedName>
        <fullName evidence="7">Telomere-associated protein Rif1 N-terminal domain-containing protein</fullName>
    </recommendedName>
</protein>
<dbReference type="Gene3D" id="3.90.1140.10">
    <property type="entry name" value="Cyclic phosphodiesterase"/>
    <property type="match status" value="1"/>
</dbReference>
<proteinExistence type="predicted"/>
<dbReference type="InterPro" id="IPR009097">
    <property type="entry name" value="Cyclic_Pdiesterase"/>
</dbReference>
<reference evidence="8 9" key="1">
    <citation type="journal article" date="2019" name="G3 (Bethesda)">
        <title>Sequencing of a Wild Apple (Malus baccata) Genome Unravels the Differences Between Cultivated and Wild Apple Species Regarding Disease Resistance and Cold Tolerance.</title>
        <authorList>
            <person name="Chen X."/>
        </authorList>
    </citation>
    <scope>NUCLEOTIDE SEQUENCE [LARGE SCALE GENOMIC DNA]</scope>
    <source>
        <strain evidence="9">cv. Shandingzi</strain>
        <tissue evidence="8">Leaves</tissue>
    </source>
</reference>
<dbReference type="Pfam" id="PF12231">
    <property type="entry name" value="Rif1_N"/>
    <property type="match status" value="1"/>
</dbReference>
<dbReference type="PANTHER" id="PTHR22928">
    <property type="entry name" value="TELOMERE-ASSOCIATED PROTEIN RIF1"/>
    <property type="match status" value="1"/>
</dbReference>
<dbReference type="STRING" id="106549.A0A540MC08"/>
<accession>A0A540MC08</accession>
<evidence type="ECO:0000313" key="9">
    <source>
        <dbReference type="Proteomes" id="UP000315295"/>
    </source>
</evidence>
<dbReference type="AlphaFoldDB" id="A0A540MC08"/>
<comment type="caution">
    <text evidence="8">The sequence shown here is derived from an EMBL/GenBank/DDBJ whole genome shotgun (WGS) entry which is preliminary data.</text>
</comment>
<name>A0A540MC08_MALBA</name>
<dbReference type="GO" id="GO:0000723">
    <property type="term" value="P:telomere maintenance"/>
    <property type="evidence" value="ECO:0007669"/>
    <property type="project" value="TreeGrafter"/>
</dbReference>
<evidence type="ECO:0000256" key="2">
    <source>
        <dbReference type="ARBA" id="ARBA00004574"/>
    </source>
</evidence>
<dbReference type="InterPro" id="IPR022031">
    <property type="entry name" value="Rif1_N"/>
</dbReference>
<keyword evidence="3" id="KW-0158">Chromosome</keyword>
<dbReference type="PANTHER" id="PTHR22928:SF3">
    <property type="entry name" value="TELOMERE-ASSOCIATED PROTEIN RIF1"/>
    <property type="match status" value="1"/>
</dbReference>
<dbReference type="GO" id="GO:0005634">
    <property type="term" value="C:nucleus"/>
    <property type="evidence" value="ECO:0007669"/>
    <property type="project" value="UniProtKB-SubCell"/>
</dbReference>
<evidence type="ECO:0000313" key="8">
    <source>
        <dbReference type="EMBL" id="TQD96246.1"/>
    </source>
</evidence>
<dbReference type="SUPFAM" id="SSF55144">
    <property type="entry name" value="LigT-like"/>
    <property type="match status" value="1"/>
</dbReference>
<gene>
    <name evidence="8" type="ORF">C1H46_018155</name>
</gene>